<accession>A0A060N552</accession>
<keyword evidence="1" id="KW-0547">Nucleotide-binding</keyword>
<protein>
    <submittedName>
        <fullName evidence="1">ATP-binding region, ATPase-like protein</fullName>
    </submittedName>
</protein>
<organism evidence="1">
    <name type="scientific">Clostridium botulinum B str. Osaka05</name>
    <dbReference type="NCBI Taxonomy" id="1407017"/>
    <lineage>
        <taxon>Bacteria</taxon>
        <taxon>Bacillati</taxon>
        <taxon>Bacillota</taxon>
        <taxon>Clostridia</taxon>
        <taxon>Eubacteriales</taxon>
        <taxon>Clostridiaceae</taxon>
        <taxon>Clostridium</taxon>
    </lineage>
</organism>
<dbReference type="Proteomes" id="UP000054164">
    <property type="component" value="Unassembled WGS sequence"/>
</dbReference>
<dbReference type="SUPFAM" id="SSF55874">
    <property type="entry name" value="ATPase domain of HSP90 chaperone/DNA topoisomerase II/histidine kinase"/>
    <property type="match status" value="1"/>
</dbReference>
<reference evidence="1" key="1">
    <citation type="submission" date="2013-10" db="EMBL/GenBank/DDBJ databases">
        <title>Draft genome sequence of Clostridium botulinum type B strain Osaka05.</title>
        <authorList>
            <person name="Sakaguchi Y."/>
            <person name="Hosomi K."/>
            <person name="Uchiyama J."/>
            <person name="Ogura Y."/>
            <person name="Sakaguchi M."/>
            <person name="Kohda T."/>
            <person name="Mukamoto M."/>
            <person name="Misawa N."/>
            <person name="Matsuzaki S."/>
            <person name="Hayashi T."/>
            <person name="Kozaki S."/>
        </authorList>
    </citation>
    <scope>NUCLEOTIDE SEQUENCE</scope>
    <source>
        <strain evidence="1">Osaka05</strain>
    </source>
</reference>
<dbReference type="InterPro" id="IPR036890">
    <property type="entry name" value="HATPase_C_sf"/>
</dbReference>
<dbReference type="RefSeq" id="WP_030032118.1">
    <property type="nucleotide sequence ID" value="NZ_BA000058.1"/>
</dbReference>
<dbReference type="HOGENOM" id="CLU_867917_0_0_9"/>
<gene>
    <name evidence="1" type="ORF">CBO05P1_303</name>
</gene>
<evidence type="ECO:0000313" key="1">
    <source>
        <dbReference type="EMBL" id="BAO05022.1"/>
    </source>
</evidence>
<sequence length="320" mass="37150">MGNKVELKVNVINQLRLLRQSTFKDKLCFLDEDVQNAQRAKAKNVYIIEEYAEDKITIENDGELLENPQCLFSIAESGWDNEVQKSENPFGMGFFSNITVSNLIEIYSGNKYIIFDIDKMINTGSIEIPIQEIDDFYNGFKIVLNNFKFEEVSLSEIKERVQSLGKYIQELDVYYNGKKQEKKDLMEGDNSVFQTQIEEDDFKGWIALGNSYWFDDSLNIFYKGRLICTLPNTPYLKGDIHVSDKALNLTSPDRKDIIKDDKYANFKNKIKIYAELLCEDTLLNGDEIEVERFSSVIGYYIDKSKVKNRISFLTFKTKKN</sequence>
<proteinExistence type="predicted"/>
<name>A0A060N552_CLOBO</name>
<dbReference type="AlphaFoldDB" id="A0A060N552"/>
<dbReference type="EMBL" id="BA000058">
    <property type="protein sequence ID" value="BAO05022.1"/>
    <property type="molecule type" value="Genomic_DNA"/>
</dbReference>
<dbReference type="Gene3D" id="3.30.565.10">
    <property type="entry name" value="Histidine kinase-like ATPase, C-terminal domain"/>
    <property type="match status" value="1"/>
</dbReference>
<dbReference type="GO" id="GO:0005524">
    <property type="term" value="F:ATP binding"/>
    <property type="evidence" value="ECO:0007669"/>
    <property type="project" value="UniProtKB-KW"/>
</dbReference>
<keyword evidence="1" id="KW-0067">ATP-binding</keyword>